<dbReference type="AlphaFoldDB" id="A0A5C6ETG0"/>
<keyword evidence="6" id="KW-0460">Magnesium</keyword>
<evidence type="ECO:0000256" key="1">
    <source>
        <dbReference type="ARBA" id="ARBA00001946"/>
    </source>
</evidence>
<dbReference type="EC" id="3.1.3.71" evidence="3"/>
<dbReference type="GO" id="GO:0000287">
    <property type="term" value="F:magnesium ion binding"/>
    <property type="evidence" value="ECO:0007669"/>
    <property type="project" value="InterPro"/>
</dbReference>
<evidence type="ECO:0000256" key="6">
    <source>
        <dbReference type="ARBA" id="ARBA00022842"/>
    </source>
</evidence>
<evidence type="ECO:0000256" key="4">
    <source>
        <dbReference type="ARBA" id="ARBA00021948"/>
    </source>
</evidence>
<comment type="similarity">
    <text evidence="2">Belongs to the ComB family.</text>
</comment>
<evidence type="ECO:0000256" key="5">
    <source>
        <dbReference type="ARBA" id="ARBA00022801"/>
    </source>
</evidence>
<gene>
    <name evidence="8" type="primary">comB</name>
    <name evidence="8" type="ORF">Poly51_41790</name>
</gene>
<evidence type="ECO:0000256" key="7">
    <source>
        <dbReference type="ARBA" id="ARBA00033711"/>
    </source>
</evidence>
<dbReference type="OrthoDB" id="4913at2"/>
<accession>A0A5C6ETG0</accession>
<evidence type="ECO:0000256" key="3">
    <source>
        <dbReference type="ARBA" id="ARBA00012953"/>
    </source>
</evidence>
<evidence type="ECO:0000313" key="8">
    <source>
        <dbReference type="EMBL" id="TWU50886.1"/>
    </source>
</evidence>
<name>A0A5C6ETG0_9BACT</name>
<evidence type="ECO:0000256" key="2">
    <source>
        <dbReference type="ARBA" id="ARBA00009997"/>
    </source>
</evidence>
<proteinExistence type="inferred from homology"/>
<dbReference type="PANTHER" id="PTHR37311">
    <property type="entry name" value="2-PHOSPHOSULFOLACTATE PHOSPHATASE-RELATED"/>
    <property type="match status" value="1"/>
</dbReference>
<sequence length="261" mass="27316">MRLVTSLIPNDPADDVPAYDVAVVIDVLRATSVATVALAAGAAEILTCREIADARVLADASRGDATAALLCGERGCRPIDGFDLGNSPAEYSPERVAGRQLIFTTTNGTRAIHTAATARSMLLASFLNLSAVVEALSGVESVHLVCAGTDGVVTGEDVLLAGAIVDRCCSQREGDCTLDDASSIARSWWQSRIPTPDPASLAKQLAQTTGGRNLIRVGYESDLIRCAAIDTVPVVPRRSRIAPTGFTLAHSVAVQPMAFEK</sequence>
<dbReference type="InterPro" id="IPR005238">
    <property type="entry name" value="ComB-like"/>
</dbReference>
<protein>
    <recommendedName>
        <fullName evidence="4">Probable 2-phosphosulfolactate phosphatase</fullName>
        <ecNumber evidence="3">3.1.3.71</ecNumber>
    </recommendedName>
</protein>
<dbReference type="Pfam" id="PF04029">
    <property type="entry name" value="2-ph_phosp"/>
    <property type="match status" value="1"/>
</dbReference>
<dbReference type="GO" id="GO:0050532">
    <property type="term" value="F:2-phosphosulfolactate phosphatase activity"/>
    <property type="evidence" value="ECO:0007669"/>
    <property type="project" value="UniProtKB-EC"/>
</dbReference>
<dbReference type="GO" id="GO:0050545">
    <property type="term" value="F:sulfopyruvate decarboxylase activity"/>
    <property type="evidence" value="ECO:0007669"/>
    <property type="project" value="TreeGrafter"/>
</dbReference>
<comment type="catalytic activity">
    <reaction evidence="7">
        <text>(2R)-O-phospho-3-sulfolactate + H2O = (2R)-3-sulfolactate + phosphate</text>
        <dbReference type="Rhea" id="RHEA:23416"/>
        <dbReference type="ChEBI" id="CHEBI:15377"/>
        <dbReference type="ChEBI" id="CHEBI:15597"/>
        <dbReference type="ChEBI" id="CHEBI:43474"/>
        <dbReference type="ChEBI" id="CHEBI:58738"/>
        <dbReference type="EC" id="3.1.3.71"/>
    </reaction>
</comment>
<dbReference type="InterPro" id="IPR036702">
    <property type="entry name" value="ComB-like_sf"/>
</dbReference>
<dbReference type="SUPFAM" id="SSF142823">
    <property type="entry name" value="ComB-like"/>
    <property type="match status" value="1"/>
</dbReference>
<organism evidence="8 9">
    <name type="scientific">Rubripirellula tenax</name>
    <dbReference type="NCBI Taxonomy" id="2528015"/>
    <lineage>
        <taxon>Bacteria</taxon>
        <taxon>Pseudomonadati</taxon>
        <taxon>Planctomycetota</taxon>
        <taxon>Planctomycetia</taxon>
        <taxon>Pirellulales</taxon>
        <taxon>Pirellulaceae</taxon>
        <taxon>Rubripirellula</taxon>
    </lineage>
</organism>
<keyword evidence="5 8" id="KW-0378">Hydrolase</keyword>
<dbReference type="PANTHER" id="PTHR37311:SF1">
    <property type="entry name" value="2-PHOSPHOSULFOLACTATE PHOSPHATASE-RELATED"/>
    <property type="match status" value="1"/>
</dbReference>
<comment type="caution">
    <text evidence="8">The sequence shown here is derived from an EMBL/GenBank/DDBJ whole genome shotgun (WGS) entry which is preliminary data.</text>
</comment>
<keyword evidence="9" id="KW-1185">Reference proteome</keyword>
<evidence type="ECO:0000313" key="9">
    <source>
        <dbReference type="Proteomes" id="UP000318288"/>
    </source>
</evidence>
<dbReference type="FunFam" id="3.90.1560.10:FF:000001">
    <property type="entry name" value="Probable 2-phosphosulfolactate phosphatase"/>
    <property type="match status" value="1"/>
</dbReference>
<dbReference type="Gene3D" id="3.90.1560.10">
    <property type="entry name" value="ComB-like"/>
    <property type="match status" value="1"/>
</dbReference>
<dbReference type="Proteomes" id="UP000318288">
    <property type="component" value="Unassembled WGS sequence"/>
</dbReference>
<comment type="cofactor">
    <cofactor evidence="1">
        <name>Mg(2+)</name>
        <dbReference type="ChEBI" id="CHEBI:18420"/>
    </cofactor>
</comment>
<dbReference type="RefSeq" id="WP_146459561.1">
    <property type="nucleotide sequence ID" value="NZ_SJPW01000005.1"/>
</dbReference>
<reference evidence="8 9" key="1">
    <citation type="submission" date="2019-02" db="EMBL/GenBank/DDBJ databases">
        <title>Deep-cultivation of Planctomycetes and their phenomic and genomic characterization uncovers novel biology.</title>
        <authorList>
            <person name="Wiegand S."/>
            <person name="Jogler M."/>
            <person name="Boedeker C."/>
            <person name="Pinto D."/>
            <person name="Vollmers J."/>
            <person name="Rivas-Marin E."/>
            <person name="Kohn T."/>
            <person name="Peeters S.H."/>
            <person name="Heuer A."/>
            <person name="Rast P."/>
            <person name="Oberbeckmann S."/>
            <person name="Bunk B."/>
            <person name="Jeske O."/>
            <person name="Meyerdierks A."/>
            <person name="Storesund J.E."/>
            <person name="Kallscheuer N."/>
            <person name="Luecker S."/>
            <person name="Lage O.M."/>
            <person name="Pohl T."/>
            <person name="Merkel B.J."/>
            <person name="Hornburger P."/>
            <person name="Mueller R.-W."/>
            <person name="Bruemmer F."/>
            <person name="Labrenz M."/>
            <person name="Spormann A.M."/>
            <person name="Op Den Camp H."/>
            <person name="Overmann J."/>
            <person name="Amann R."/>
            <person name="Jetten M.S.M."/>
            <person name="Mascher T."/>
            <person name="Medema M.H."/>
            <person name="Devos D.P."/>
            <person name="Kaster A.-K."/>
            <person name="Ovreas L."/>
            <person name="Rohde M."/>
            <person name="Galperin M.Y."/>
            <person name="Jogler C."/>
        </authorList>
    </citation>
    <scope>NUCLEOTIDE SEQUENCE [LARGE SCALE GENOMIC DNA]</scope>
    <source>
        <strain evidence="8 9">Poly51</strain>
    </source>
</reference>
<dbReference type="EMBL" id="SJPW01000005">
    <property type="protein sequence ID" value="TWU50886.1"/>
    <property type="molecule type" value="Genomic_DNA"/>
</dbReference>